<feature type="region of interest" description="Disordered" evidence="1">
    <location>
        <begin position="34"/>
        <end position="65"/>
    </location>
</feature>
<reference evidence="2 3" key="1">
    <citation type="journal article" date="2015" name="BMC Genomics">
        <title>Comparative genomics and metabolic profiling of the genus Lysobacter.</title>
        <authorList>
            <person name="de Bruijn I."/>
            <person name="Cheng X."/>
            <person name="de Jager V."/>
            <person name="Exposito R.G."/>
            <person name="Watrous J."/>
            <person name="Patel N."/>
            <person name="Postma J."/>
            <person name="Dorrestein P.C."/>
            <person name="Kobayashi D."/>
            <person name="Raaijmakers J.M."/>
        </authorList>
    </citation>
    <scope>NUCLEOTIDE SEQUENCE [LARGE SCALE GENOMIC DNA]</scope>
    <source>
        <strain evidence="2 3">76</strain>
    </source>
</reference>
<evidence type="ECO:0000313" key="3">
    <source>
        <dbReference type="Proteomes" id="UP000060787"/>
    </source>
</evidence>
<protein>
    <submittedName>
        <fullName evidence="2">Uncharacterized protein</fullName>
    </submittedName>
</protein>
<proteinExistence type="predicted"/>
<gene>
    <name evidence="2" type="ORF">LA76x_1354</name>
</gene>
<evidence type="ECO:0000256" key="1">
    <source>
        <dbReference type="SAM" id="MobiDB-lite"/>
    </source>
</evidence>
<dbReference type="STRING" id="84531.LA76x_1354"/>
<dbReference type="AlphaFoldDB" id="A0A0S2F7I1"/>
<name>A0A0S2F7I1_LYSAN</name>
<accession>A0A0S2F7I1</accession>
<sequence length="697" mass="72159">MATLEQIEQALRAADAAGNVDDARRLAQAYADMRTSTTAAPEADFSDVTSTSSTTSKPPKQRTTAQKLVREVGGLGLRNVVEGAADLAGIVTDPLLAGWNALTGDNQVPTRQAWGNALTSLGVPQPETSGERVAGDIGRALTGTALTMGAGTLLQGGRAAAANPTAVNRLGDLLTAQPNWQVASTITGAGAAGATREAGGGAGAQALAGLAGGMGPQMLAGAGAATLRAAVRGRDGSQMARTIGDFNALGANPSAGQASGNRMVQGVENLLAGAPTSTGVMTRFAERQADDIGEGLQTAAERLSPRASAERAGRAVEKGTETFANNTKAMKKALYWQADQFIPGATPMPLTRTQRALQELTTPVTGAEATTGSLIKPRMQQMADDVKADIAAAQAAGGTGIPYEAVKKIRSEIGEQLSDFSLSVDRPTAELKRLYAALSQDLEEAARAAGPQAERAARRANNYTRAVADRLEQVQRVIDKNGGPEQVFNSAMSGTRDGGTTLRAVMQSLPKEGQQALTAAVIKRMGLATPGAQDAAGDVFSSGTFMTNWSKLSPEAKRSLFDRYRKGFSENMDRIARVASNIKEGTKVYANPAGTANRGVAFAYATALAASLLDPTFVSTGGLLAGGLSANLGARLLTNPTAVEWLAKATAMPKGSAVSQLQLLARMGEARGDEDATQIARELREALPNENDNEGQR</sequence>
<organism evidence="2 3">
    <name type="scientific">Lysobacter antibioticus</name>
    <dbReference type="NCBI Taxonomy" id="84531"/>
    <lineage>
        <taxon>Bacteria</taxon>
        <taxon>Pseudomonadati</taxon>
        <taxon>Pseudomonadota</taxon>
        <taxon>Gammaproteobacteria</taxon>
        <taxon>Lysobacterales</taxon>
        <taxon>Lysobacteraceae</taxon>
        <taxon>Lysobacter</taxon>
    </lineage>
</organism>
<keyword evidence="3" id="KW-1185">Reference proteome</keyword>
<dbReference type="EMBL" id="CP011129">
    <property type="protein sequence ID" value="ALN79511.1"/>
    <property type="molecule type" value="Genomic_DNA"/>
</dbReference>
<evidence type="ECO:0000313" key="2">
    <source>
        <dbReference type="EMBL" id="ALN79511.1"/>
    </source>
</evidence>
<feature type="region of interest" description="Disordered" evidence="1">
    <location>
        <begin position="299"/>
        <end position="318"/>
    </location>
</feature>
<dbReference type="KEGG" id="lab:LA76x_1354"/>
<dbReference type="Proteomes" id="UP000060787">
    <property type="component" value="Chromosome"/>
</dbReference>
<dbReference type="RefSeq" id="WP_057917094.1">
    <property type="nucleotide sequence ID" value="NZ_CP011129.1"/>
</dbReference>
<dbReference type="PATRIC" id="fig|84531.8.peg.1383"/>
<feature type="compositionally biased region" description="Basic and acidic residues" evidence="1">
    <location>
        <begin position="308"/>
        <end position="318"/>
    </location>
</feature>